<evidence type="ECO:0000313" key="6">
    <source>
        <dbReference type="Proteomes" id="UP000295197"/>
    </source>
</evidence>
<dbReference type="Proteomes" id="UP000295197">
    <property type="component" value="Unassembled WGS sequence"/>
</dbReference>
<evidence type="ECO:0000259" key="4">
    <source>
        <dbReference type="PROSITE" id="PS50995"/>
    </source>
</evidence>
<dbReference type="GO" id="GO:0003677">
    <property type="term" value="F:DNA binding"/>
    <property type="evidence" value="ECO:0007669"/>
    <property type="project" value="UniProtKB-KW"/>
</dbReference>
<dbReference type="OrthoDB" id="996843at2"/>
<dbReference type="EMBL" id="SMBZ01000001">
    <property type="protein sequence ID" value="TCV20668.1"/>
    <property type="molecule type" value="Genomic_DNA"/>
</dbReference>
<proteinExistence type="predicted"/>
<feature type="domain" description="HTH marR-type" evidence="4">
    <location>
        <begin position="1"/>
        <end position="143"/>
    </location>
</feature>
<keyword evidence="2" id="KW-0238">DNA-binding</keyword>
<dbReference type="GO" id="GO:0003700">
    <property type="term" value="F:DNA-binding transcription factor activity"/>
    <property type="evidence" value="ECO:0007669"/>
    <property type="project" value="InterPro"/>
</dbReference>
<dbReference type="PANTHER" id="PTHR33164">
    <property type="entry name" value="TRANSCRIPTIONAL REGULATOR, MARR FAMILY"/>
    <property type="match status" value="1"/>
</dbReference>
<name>A0A4R3W000_9SPHI</name>
<dbReference type="Gene3D" id="1.10.10.10">
    <property type="entry name" value="Winged helix-like DNA-binding domain superfamily/Winged helix DNA-binding domain"/>
    <property type="match status" value="1"/>
</dbReference>
<accession>A0A4R3W000</accession>
<keyword evidence="3" id="KW-0804">Transcription</keyword>
<keyword evidence="6" id="KW-1185">Reference proteome</keyword>
<dbReference type="InterPro" id="IPR000835">
    <property type="entry name" value="HTH_MarR-typ"/>
</dbReference>
<evidence type="ECO:0000256" key="2">
    <source>
        <dbReference type="ARBA" id="ARBA00023125"/>
    </source>
</evidence>
<dbReference type="AlphaFoldDB" id="A0A4R3W000"/>
<evidence type="ECO:0000256" key="1">
    <source>
        <dbReference type="ARBA" id="ARBA00023015"/>
    </source>
</evidence>
<protein>
    <submittedName>
        <fullName evidence="5">MarR family transcriptional regulator</fullName>
    </submittedName>
</protein>
<organism evidence="5 6">
    <name type="scientific">Sphingobacterium alimentarium</name>
    <dbReference type="NCBI Taxonomy" id="797292"/>
    <lineage>
        <taxon>Bacteria</taxon>
        <taxon>Pseudomonadati</taxon>
        <taxon>Bacteroidota</taxon>
        <taxon>Sphingobacteriia</taxon>
        <taxon>Sphingobacteriales</taxon>
        <taxon>Sphingobacteriaceae</taxon>
        <taxon>Sphingobacterium</taxon>
    </lineage>
</organism>
<dbReference type="GO" id="GO:0006950">
    <property type="term" value="P:response to stress"/>
    <property type="evidence" value="ECO:0007669"/>
    <property type="project" value="TreeGrafter"/>
</dbReference>
<evidence type="ECO:0000256" key="3">
    <source>
        <dbReference type="ARBA" id="ARBA00023163"/>
    </source>
</evidence>
<dbReference type="SUPFAM" id="SSF46785">
    <property type="entry name" value="Winged helix' DNA-binding domain"/>
    <property type="match status" value="1"/>
</dbReference>
<dbReference type="InterPro" id="IPR036390">
    <property type="entry name" value="WH_DNA-bd_sf"/>
</dbReference>
<dbReference type="RefSeq" id="WP_132775713.1">
    <property type="nucleotide sequence ID" value="NZ_SMBZ01000001.1"/>
</dbReference>
<keyword evidence="1" id="KW-0805">Transcription regulation</keyword>
<dbReference type="PRINTS" id="PR00598">
    <property type="entry name" value="HTHMARR"/>
</dbReference>
<dbReference type="PROSITE" id="PS50995">
    <property type="entry name" value="HTH_MARR_2"/>
    <property type="match status" value="1"/>
</dbReference>
<dbReference type="InterPro" id="IPR036388">
    <property type="entry name" value="WH-like_DNA-bd_sf"/>
</dbReference>
<dbReference type="PANTHER" id="PTHR33164:SF64">
    <property type="entry name" value="TRANSCRIPTIONAL REGULATOR SLYA"/>
    <property type="match status" value="1"/>
</dbReference>
<evidence type="ECO:0000313" key="5">
    <source>
        <dbReference type="EMBL" id="TCV20668.1"/>
    </source>
</evidence>
<reference evidence="5 6" key="1">
    <citation type="submission" date="2019-03" db="EMBL/GenBank/DDBJ databases">
        <title>Genomic Encyclopedia of Type Strains, Phase IV (KMG-IV): sequencing the most valuable type-strain genomes for metagenomic binning, comparative biology and taxonomic classification.</title>
        <authorList>
            <person name="Goeker M."/>
        </authorList>
    </citation>
    <scope>NUCLEOTIDE SEQUENCE [LARGE SCALE GENOMIC DNA]</scope>
    <source>
        <strain evidence="5 6">DSM 22362</strain>
    </source>
</reference>
<sequence length="146" mass="16987">MNDSLIISNEFYSFLTGKVSTAISRRLQRNLKAGKLNITAEQWTILYHLWQEEGLTQQELANLTFRDKPSITRLINNLEKMTLVIRVNDKQDRRSNLIYLTKEGRKLREEGMKQSLLTLQEATAGLEIEELRAAQIILDKVFHNIK</sequence>
<comment type="caution">
    <text evidence="5">The sequence shown here is derived from an EMBL/GenBank/DDBJ whole genome shotgun (WGS) entry which is preliminary data.</text>
</comment>
<gene>
    <name evidence="5" type="ORF">EDC17_10017</name>
</gene>
<dbReference type="Pfam" id="PF01047">
    <property type="entry name" value="MarR"/>
    <property type="match status" value="1"/>
</dbReference>
<dbReference type="SMART" id="SM00347">
    <property type="entry name" value="HTH_MARR"/>
    <property type="match status" value="1"/>
</dbReference>
<dbReference type="InterPro" id="IPR039422">
    <property type="entry name" value="MarR/SlyA-like"/>
</dbReference>